<proteinExistence type="predicted"/>
<organism evidence="2 3">
    <name type="scientific">Synaphobranchus kaupii</name>
    <name type="common">Kaup's arrowtooth eel</name>
    <dbReference type="NCBI Taxonomy" id="118154"/>
    <lineage>
        <taxon>Eukaryota</taxon>
        <taxon>Metazoa</taxon>
        <taxon>Chordata</taxon>
        <taxon>Craniata</taxon>
        <taxon>Vertebrata</taxon>
        <taxon>Euteleostomi</taxon>
        <taxon>Actinopterygii</taxon>
        <taxon>Neopterygii</taxon>
        <taxon>Teleostei</taxon>
        <taxon>Anguilliformes</taxon>
        <taxon>Synaphobranchidae</taxon>
        <taxon>Synaphobranchus</taxon>
    </lineage>
</organism>
<feature type="compositionally biased region" description="Basic and acidic residues" evidence="1">
    <location>
        <begin position="100"/>
        <end position="110"/>
    </location>
</feature>
<keyword evidence="3" id="KW-1185">Reference proteome</keyword>
<reference evidence="2" key="1">
    <citation type="journal article" date="2023" name="Science">
        <title>Genome structures resolve the early diversification of teleost fishes.</title>
        <authorList>
            <person name="Parey E."/>
            <person name="Louis A."/>
            <person name="Montfort J."/>
            <person name="Bouchez O."/>
            <person name="Roques C."/>
            <person name="Iampietro C."/>
            <person name="Lluch J."/>
            <person name="Castinel A."/>
            <person name="Donnadieu C."/>
            <person name="Desvignes T."/>
            <person name="Floi Bucao C."/>
            <person name="Jouanno E."/>
            <person name="Wen M."/>
            <person name="Mejri S."/>
            <person name="Dirks R."/>
            <person name="Jansen H."/>
            <person name="Henkel C."/>
            <person name="Chen W.J."/>
            <person name="Zahm M."/>
            <person name="Cabau C."/>
            <person name="Klopp C."/>
            <person name="Thompson A.W."/>
            <person name="Robinson-Rechavi M."/>
            <person name="Braasch I."/>
            <person name="Lecointre G."/>
            <person name="Bobe J."/>
            <person name="Postlethwait J.H."/>
            <person name="Berthelot C."/>
            <person name="Roest Crollius H."/>
            <person name="Guiguen Y."/>
        </authorList>
    </citation>
    <scope>NUCLEOTIDE SEQUENCE</scope>
    <source>
        <strain evidence="2">WJC10195</strain>
    </source>
</reference>
<evidence type="ECO:0000256" key="1">
    <source>
        <dbReference type="SAM" id="MobiDB-lite"/>
    </source>
</evidence>
<sequence>MCHHAKAARRLSSFGNKPEKSRKSRNAGNCHHRLRRAATIEANTLQGTGNKNRRDEQEPLVRSSTFPVCILITNTDSRSVPLPPARAEAGWLTSTKRKRTESETKGRSHGREFYTDEEHFCLFLRLDGSILEVA</sequence>
<feature type="compositionally biased region" description="Basic residues" evidence="1">
    <location>
        <begin position="20"/>
        <end position="36"/>
    </location>
</feature>
<evidence type="ECO:0000313" key="2">
    <source>
        <dbReference type="EMBL" id="KAJ8344171.1"/>
    </source>
</evidence>
<feature type="compositionally biased region" description="Polar residues" evidence="1">
    <location>
        <begin position="41"/>
        <end position="50"/>
    </location>
</feature>
<feature type="region of interest" description="Disordered" evidence="1">
    <location>
        <begin position="1"/>
        <end position="61"/>
    </location>
</feature>
<protein>
    <submittedName>
        <fullName evidence="2">Uncharacterized protein</fullName>
    </submittedName>
</protein>
<evidence type="ECO:0000313" key="3">
    <source>
        <dbReference type="Proteomes" id="UP001152622"/>
    </source>
</evidence>
<comment type="caution">
    <text evidence="2">The sequence shown here is derived from an EMBL/GenBank/DDBJ whole genome shotgun (WGS) entry which is preliminary data.</text>
</comment>
<dbReference type="EMBL" id="JAINUF010000013">
    <property type="protein sequence ID" value="KAJ8344171.1"/>
    <property type="molecule type" value="Genomic_DNA"/>
</dbReference>
<gene>
    <name evidence="2" type="ORF">SKAU_G00315000</name>
</gene>
<dbReference type="Proteomes" id="UP001152622">
    <property type="component" value="Chromosome 13"/>
</dbReference>
<feature type="region of interest" description="Disordered" evidence="1">
    <location>
        <begin position="91"/>
        <end position="110"/>
    </location>
</feature>
<name>A0A9Q1IKN9_SYNKA</name>
<accession>A0A9Q1IKN9</accession>
<dbReference type="AlphaFoldDB" id="A0A9Q1IKN9"/>